<dbReference type="SUPFAM" id="SSF55957">
    <property type="entry name" value="Phosphoglucomutase, C-terminal domain"/>
    <property type="match status" value="1"/>
</dbReference>
<keyword evidence="3" id="KW-0597">Phosphoprotein</keyword>
<dbReference type="InterPro" id="IPR005843">
    <property type="entry name" value="A-D-PHexomutase_C"/>
</dbReference>
<evidence type="ECO:0000259" key="11">
    <source>
        <dbReference type="Pfam" id="PF02880"/>
    </source>
</evidence>
<dbReference type="Pfam" id="PF00408">
    <property type="entry name" value="PGM_PMM_IV"/>
    <property type="match status" value="1"/>
</dbReference>
<dbReference type="Pfam" id="PF02880">
    <property type="entry name" value="PGM_PMM_III"/>
    <property type="match status" value="1"/>
</dbReference>
<dbReference type="SUPFAM" id="SSF53738">
    <property type="entry name" value="Phosphoglucomutase, first 3 domains"/>
    <property type="match status" value="3"/>
</dbReference>
<evidence type="ECO:0000256" key="2">
    <source>
        <dbReference type="ARBA" id="ARBA00010231"/>
    </source>
</evidence>
<dbReference type="Pfam" id="PF02878">
    <property type="entry name" value="PGM_PMM_I"/>
    <property type="match status" value="1"/>
</dbReference>
<dbReference type="GO" id="GO:0005975">
    <property type="term" value="P:carbohydrate metabolic process"/>
    <property type="evidence" value="ECO:0007669"/>
    <property type="project" value="InterPro"/>
</dbReference>
<evidence type="ECO:0000256" key="5">
    <source>
        <dbReference type="ARBA" id="ARBA00022842"/>
    </source>
</evidence>
<feature type="domain" description="Alpha-D-phosphohexomutase alpha/beta/alpha" evidence="11">
    <location>
        <begin position="326"/>
        <end position="426"/>
    </location>
</feature>
<gene>
    <name evidence="12" type="ORF">DI536_32680</name>
</gene>
<evidence type="ECO:0000259" key="10">
    <source>
        <dbReference type="Pfam" id="PF02879"/>
    </source>
</evidence>
<evidence type="ECO:0000259" key="9">
    <source>
        <dbReference type="Pfam" id="PF02878"/>
    </source>
</evidence>
<dbReference type="InterPro" id="IPR016055">
    <property type="entry name" value="A-D-PHexomutase_a/b/a-I/II/III"/>
</dbReference>
<dbReference type="Gene3D" id="3.30.310.50">
    <property type="entry name" value="Alpha-D-phosphohexomutase, C-terminal domain"/>
    <property type="match status" value="1"/>
</dbReference>
<protein>
    <submittedName>
        <fullName evidence="12">Phospho-sugar mutase</fullName>
    </submittedName>
</protein>
<dbReference type="InterPro" id="IPR005844">
    <property type="entry name" value="A-D-PHexomutase_a/b/a-I"/>
</dbReference>
<name>A0A2W5SUF1_9BACT</name>
<dbReference type="InterPro" id="IPR005846">
    <property type="entry name" value="A-D-PHexomutase_a/b/a-III"/>
</dbReference>
<dbReference type="GO" id="GO:0000287">
    <property type="term" value="F:magnesium ion binding"/>
    <property type="evidence" value="ECO:0007669"/>
    <property type="project" value="InterPro"/>
</dbReference>
<dbReference type="Pfam" id="PF02879">
    <property type="entry name" value="PGM_PMM_II"/>
    <property type="match status" value="1"/>
</dbReference>
<evidence type="ECO:0000313" key="13">
    <source>
        <dbReference type="Proteomes" id="UP000249061"/>
    </source>
</evidence>
<dbReference type="PANTHER" id="PTHR45745:SF1">
    <property type="entry name" value="PHOSPHOGLUCOMUTASE 2B-RELATED"/>
    <property type="match status" value="1"/>
</dbReference>
<dbReference type="InterPro" id="IPR005845">
    <property type="entry name" value="A-D-PHexomutase_a/b/a-II"/>
</dbReference>
<dbReference type="PROSITE" id="PS00710">
    <property type="entry name" value="PGM_PMM"/>
    <property type="match status" value="1"/>
</dbReference>
<dbReference type="Gene3D" id="3.40.120.10">
    <property type="entry name" value="Alpha-D-Glucose-1,6-Bisphosphate, subunit A, domain 3"/>
    <property type="match status" value="3"/>
</dbReference>
<dbReference type="GO" id="GO:0008973">
    <property type="term" value="F:phosphopentomutase activity"/>
    <property type="evidence" value="ECO:0007669"/>
    <property type="project" value="TreeGrafter"/>
</dbReference>
<evidence type="ECO:0000256" key="4">
    <source>
        <dbReference type="ARBA" id="ARBA00022723"/>
    </source>
</evidence>
<evidence type="ECO:0000259" key="8">
    <source>
        <dbReference type="Pfam" id="PF00408"/>
    </source>
</evidence>
<keyword evidence="5 7" id="KW-0460">Magnesium</keyword>
<evidence type="ECO:0000256" key="7">
    <source>
        <dbReference type="RuleBase" id="RU004326"/>
    </source>
</evidence>
<evidence type="ECO:0000256" key="6">
    <source>
        <dbReference type="ARBA" id="ARBA00023235"/>
    </source>
</evidence>
<evidence type="ECO:0000256" key="3">
    <source>
        <dbReference type="ARBA" id="ARBA00022553"/>
    </source>
</evidence>
<accession>A0A2W5SUF1</accession>
<dbReference type="InterPro" id="IPR036900">
    <property type="entry name" value="A-D-PHexomutase_C_sf"/>
</dbReference>
<feature type="domain" description="Alpha-D-phosphohexomutase alpha/beta/alpha" evidence="10">
    <location>
        <begin position="214"/>
        <end position="319"/>
    </location>
</feature>
<comment type="similarity">
    <text evidence="2 7">Belongs to the phosphohexose mutase family.</text>
</comment>
<dbReference type="InterPro" id="IPR016066">
    <property type="entry name" value="A-D-PHexomutase_CS"/>
</dbReference>
<dbReference type="GO" id="GO:0006166">
    <property type="term" value="P:purine ribonucleoside salvage"/>
    <property type="evidence" value="ECO:0007669"/>
    <property type="project" value="TreeGrafter"/>
</dbReference>
<reference evidence="12 13" key="1">
    <citation type="submission" date="2017-08" db="EMBL/GenBank/DDBJ databases">
        <title>Infants hospitalized years apart are colonized by the same room-sourced microbial strains.</title>
        <authorList>
            <person name="Brooks B."/>
            <person name="Olm M.R."/>
            <person name="Firek B.A."/>
            <person name="Baker R."/>
            <person name="Thomas B.C."/>
            <person name="Morowitz M.J."/>
            <person name="Banfield J.F."/>
        </authorList>
    </citation>
    <scope>NUCLEOTIDE SEQUENCE [LARGE SCALE GENOMIC DNA]</scope>
    <source>
        <strain evidence="12">S2_003_000_R2_14</strain>
    </source>
</reference>
<proteinExistence type="inferred from homology"/>
<dbReference type="CDD" id="cd05799">
    <property type="entry name" value="PGM2"/>
    <property type="match status" value="1"/>
</dbReference>
<feature type="domain" description="Alpha-D-phosphohexomutase alpha/beta/alpha" evidence="9">
    <location>
        <begin position="47"/>
        <end position="184"/>
    </location>
</feature>
<organism evidence="12 13">
    <name type="scientific">Archangium gephyra</name>
    <dbReference type="NCBI Taxonomy" id="48"/>
    <lineage>
        <taxon>Bacteria</taxon>
        <taxon>Pseudomonadati</taxon>
        <taxon>Myxococcota</taxon>
        <taxon>Myxococcia</taxon>
        <taxon>Myxococcales</taxon>
        <taxon>Cystobacterineae</taxon>
        <taxon>Archangiaceae</taxon>
        <taxon>Archangium</taxon>
    </lineage>
</organism>
<dbReference type="PANTHER" id="PTHR45745">
    <property type="entry name" value="PHOSPHOMANNOMUTASE 45A"/>
    <property type="match status" value="1"/>
</dbReference>
<dbReference type="Proteomes" id="UP000249061">
    <property type="component" value="Unassembled WGS sequence"/>
</dbReference>
<keyword evidence="4 7" id="KW-0479">Metal-binding</keyword>
<comment type="cofactor">
    <cofactor evidence="1">
        <name>Mg(2+)</name>
        <dbReference type="ChEBI" id="CHEBI:18420"/>
    </cofactor>
</comment>
<feature type="domain" description="Alpha-D-phosphohexomutase C-terminal" evidence="8">
    <location>
        <begin position="518"/>
        <end position="551"/>
    </location>
</feature>
<dbReference type="AlphaFoldDB" id="A0A2W5SUF1"/>
<comment type="caution">
    <text evidence="12">The sequence shown here is derived from an EMBL/GenBank/DDBJ whole genome shotgun (WGS) entry which is preliminary data.</text>
</comment>
<dbReference type="PRINTS" id="PR00509">
    <property type="entry name" value="PGMPMM"/>
</dbReference>
<keyword evidence="6" id="KW-0413">Isomerase</keyword>
<evidence type="ECO:0000256" key="1">
    <source>
        <dbReference type="ARBA" id="ARBA00001946"/>
    </source>
</evidence>
<dbReference type="EMBL" id="QFQP01000046">
    <property type="protein sequence ID" value="PZR05287.1"/>
    <property type="molecule type" value="Genomic_DNA"/>
</dbReference>
<evidence type="ECO:0000313" key="12">
    <source>
        <dbReference type="EMBL" id="PZR05287.1"/>
    </source>
</evidence>
<sequence length="580" mass="62197">MDPQRLATVAAAWADADSDATTAAEVRALITAQNWKELEDRFGASLEFGTAGLRGTLGGGTNRMNLAVIRRTTAGLARYLKRHVPDVVQRGVVVGRDGRTMSLEFAREAAQVLAAEGIPAHVFKGLSPTPVTAFALKKLDAAAAVMVTASHNPPEYNGYKVYWGNGAQIVPPHDVGIAQAIDAVGSAKDVALLDENTARSRGLWLDVPDTLEPEYIDAILALRPVKKAGDLSIVYTAMHGVGGHWAITALKKAGFTKVTPVAEQQEPDGAFPTVRFPNPEEKGAMDLSLAHAEKANADIVLANDPDADRLAVMARDESGKLKMLTGNEFGVLLGHFMLTQQAVTQPLVITTIVSSTQLKAIATARGARFEETLTGFKWIANRALELQPEGFTFVMGYEEAIGYTVGELVRDKDGVGTAVVAADMAQWCKARGVTLFGYLEEVQREHGLFLGSQFNATLPGTTGAAQIRALMDAFRANPITSIGETAIDAALDYSAQTRFEKGVRSRLSLPTSNVLAWELAGGHRVTLRPSGTEPKIKVYFEWRETLAEGETVATARPRAAAGLGKLEKDFLALARERGLP</sequence>
<dbReference type="InterPro" id="IPR005841">
    <property type="entry name" value="Alpha-D-phosphohexomutase_SF"/>
</dbReference>